<feature type="region of interest" description="Disordered" evidence="3">
    <location>
        <begin position="81"/>
        <end position="101"/>
    </location>
</feature>
<comment type="similarity">
    <text evidence="2">Belongs to the skp family.</text>
</comment>
<dbReference type="Gene3D" id="3.30.910.20">
    <property type="entry name" value="Skp domain"/>
    <property type="match status" value="1"/>
</dbReference>
<comment type="caution">
    <text evidence="5">The sequence shown here is derived from an EMBL/GenBank/DDBJ whole genome shotgun (WGS) entry which is preliminary data.</text>
</comment>
<gene>
    <name evidence="5" type="ORF">HNQ70_000493</name>
</gene>
<evidence type="ECO:0000313" key="6">
    <source>
        <dbReference type="Proteomes" id="UP000532440"/>
    </source>
</evidence>
<accession>A0A7W8M814</accession>
<feature type="compositionally biased region" description="Basic and acidic residues" evidence="3">
    <location>
        <begin position="82"/>
        <end position="101"/>
    </location>
</feature>
<evidence type="ECO:0000313" key="5">
    <source>
        <dbReference type="EMBL" id="MBB5270509.1"/>
    </source>
</evidence>
<dbReference type="RefSeq" id="WP_246434553.1">
    <property type="nucleotide sequence ID" value="NZ_BAABEW010000004.1"/>
</dbReference>
<keyword evidence="1 4" id="KW-0732">Signal</keyword>
<feature type="signal peptide" evidence="4">
    <location>
        <begin position="1"/>
        <end position="32"/>
    </location>
</feature>
<keyword evidence="6" id="KW-1185">Reference proteome</keyword>
<dbReference type="InterPro" id="IPR024930">
    <property type="entry name" value="Skp_dom_sf"/>
</dbReference>
<evidence type="ECO:0000256" key="3">
    <source>
        <dbReference type="SAM" id="MobiDB-lite"/>
    </source>
</evidence>
<dbReference type="AlphaFoldDB" id="A0A7W8M814"/>
<dbReference type="SMART" id="SM00935">
    <property type="entry name" value="OmpH"/>
    <property type="match status" value="1"/>
</dbReference>
<dbReference type="Pfam" id="PF03938">
    <property type="entry name" value="OmpH"/>
    <property type="match status" value="1"/>
</dbReference>
<dbReference type="GO" id="GO:0050821">
    <property type="term" value="P:protein stabilization"/>
    <property type="evidence" value="ECO:0007669"/>
    <property type="project" value="TreeGrafter"/>
</dbReference>
<evidence type="ECO:0000256" key="4">
    <source>
        <dbReference type="SAM" id="SignalP"/>
    </source>
</evidence>
<dbReference type="Proteomes" id="UP000532440">
    <property type="component" value="Unassembled WGS sequence"/>
</dbReference>
<name>A0A7W8M814_9BURK</name>
<dbReference type="PANTHER" id="PTHR35089:SF1">
    <property type="entry name" value="CHAPERONE PROTEIN SKP"/>
    <property type="match status" value="1"/>
</dbReference>
<organism evidence="5 6">
    <name type="scientific">Quisquiliibacterium transsilvanicum</name>
    <dbReference type="NCBI Taxonomy" id="1549638"/>
    <lineage>
        <taxon>Bacteria</taxon>
        <taxon>Pseudomonadati</taxon>
        <taxon>Pseudomonadota</taxon>
        <taxon>Betaproteobacteria</taxon>
        <taxon>Burkholderiales</taxon>
        <taxon>Burkholderiaceae</taxon>
        <taxon>Quisquiliibacterium</taxon>
    </lineage>
</organism>
<dbReference type="SUPFAM" id="SSF111384">
    <property type="entry name" value="OmpH-like"/>
    <property type="match status" value="1"/>
</dbReference>
<sequence>MSTGKHTSRMKHLRSLILAAAALGAAFTSAHAQTQPATRIGYVNTERILRDAVPAKASQQKLEQEFSKRDKDLQEMAARLKAMGERNERDTAVTNESDRMRRQREFAELEKEFQRKQREFREDLNQRRNEELSQVVEKANRVIRQIAEEEKYDFILQEAVYASSRVDITEKVLRALGTPAGK</sequence>
<dbReference type="PANTHER" id="PTHR35089">
    <property type="entry name" value="CHAPERONE PROTEIN SKP"/>
    <property type="match status" value="1"/>
</dbReference>
<dbReference type="GO" id="GO:0005829">
    <property type="term" value="C:cytosol"/>
    <property type="evidence" value="ECO:0007669"/>
    <property type="project" value="TreeGrafter"/>
</dbReference>
<protein>
    <submittedName>
        <fullName evidence="5">Outer membrane protein</fullName>
    </submittedName>
</protein>
<proteinExistence type="inferred from homology"/>
<feature type="chain" id="PRO_5031416753" evidence="4">
    <location>
        <begin position="33"/>
        <end position="182"/>
    </location>
</feature>
<dbReference type="PIRSF" id="PIRSF002094">
    <property type="entry name" value="OMP26_Skp"/>
    <property type="match status" value="1"/>
</dbReference>
<reference evidence="5 6" key="1">
    <citation type="submission" date="2020-08" db="EMBL/GenBank/DDBJ databases">
        <title>Genomic Encyclopedia of Type Strains, Phase IV (KMG-IV): sequencing the most valuable type-strain genomes for metagenomic binning, comparative biology and taxonomic classification.</title>
        <authorList>
            <person name="Goeker M."/>
        </authorList>
    </citation>
    <scope>NUCLEOTIDE SEQUENCE [LARGE SCALE GENOMIC DNA]</scope>
    <source>
        <strain evidence="5 6">DSM 29781</strain>
    </source>
</reference>
<evidence type="ECO:0000256" key="2">
    <source>
        <dbReference type="PIRNR" id="PIRNR002094"/>
    </source>
</evidence>
<evidence type="ECO:0000256" key="1">
    <source>
        <dbReference type="ARBA" id="ARBA00022729"/>
    </source>
</evidence>
<dbReference type="InterPro" id="IPR005632">
    <property type="entry name" value="Chaperone_Skp"/>
</dbReference>
<dbReference type="EMBL" id="JACHGB010000001">
    <property type="protein sequence ID" value="MBB5270509.1"/>
    <property type="molecule type" value="Genomic_DNA"/>
</dbReference>
<dbReference type="GO" id="GO:0051082">
    <property type="term" value="F:unfolded protein binding"/>
    <property type="evidence" value="ECO:0007669"/>
    <property type="project" value="InterPro"/>
</dbReference>